<evidence type="ECO:0000313" key="4">
    <source>
        <dbReference type="EMBL" id="KAL3280134.1"/>
    </source>
</evidence>
<accession>A0ABD2NND0</accession>
<dbReference type="PANTHER" id="PTHR10760">
    <property type="entry name" value="TORSIN"/>
    <property type="match status" value="1"/>
</dbReference>
<protein>
    <recommendedName>
        <fullName evidence="3">Torsin-1A C-terminal domain-containing protein</fullName>
    </recommendedName>
</protein>
<name>A0ABD2NND0_9CUCU</name>
<feature type="transmembrane region" description="Helical" evidence="2">
    <location>
        <begin position="7"/>
        <end position="35"/>
    </location>
</feature>
<comment type="similarity">
    <text evidence="1">Belongs to the ClpA/ClpB family. Torsin subfamily.</text>
</comment>
<reference evidence="4 5" key="1">
    <citation type="journal article" date="2021" name="BMC Biol.">
        <title>Horizontally acquired antibacterial genes associated with adaptive radiation of ladybird beetles.</title>
        <authorList>
            <person name="Li H.S."/>
            <person name="Tang X.F."/>
            <person name="Huang Y.H."/>
            <person name="Xu Z.Y."/>
            <person name="Chen M.L."/>
            <person name="Du X.Y."/>
            <person name="Qiu B.Y."/>
            <person name="Chen P.T."/>
            <person name="Zhang W."/>
            <person name="Slipinski A."/>
            <person name="Escalona H.E."/>
            <person name="Waterhouse R.M."/>
            <person name="Zwick A."/>
            <person name="Pang H."/>
        </authorList>
    </citation>
    <scope>NUCLEOTIDE SEQUENCE [LARGE SCALE GENOMIC DNA]</scope>
    <source>
        <strain evidence="4">SYSU2018</strain>
    </source>
</reference>
<feature type="domain" description="Torsin-1A C-terminal" evidence="3">
    <location>
        <begin position="274"/>
        <end position="324"/>
    </location>
</feature>
<organism evidence="4 5">
    <name type="scientific">Cryptolaemus montrouzieri</name>
    <dbReference type="NCBI Taxonomy" id="559131"/>
    <lineage>
        <taxon>Eukaryota</taxon>
        <taxon>Metazoa</taxon>
        <taxon>Ecdysozoa</taxon>
        <taxon>Arthropoda</taxon>
        <taxon>Hexapoda</taxon>
        <taxon>Insecta</taxon>
        <taxon>Pterygota</taxon>
        <taxon>Neoptera</taxon>
        <taxon>Endopterygota</taxon>
        <taxon>Coleoptera</taxon>
        <taxon>Polyphaga</taxon>
        <taxon>Cucujiformia</taxon>
        <taxon>Coccinelloidea</taxon>
        <taxon>Coccinellidae</taxon>
        <taxon>Scymninae</taxon>
        <taxon>Scymnini</taxon>
        <taxon>Cryptolaemus</taxon>
    </lineage>
</organism>
<dbReference type="InterPro" id="IPR010448">
    <property type="entry name" value="Torsin"/>
</dbReference>
<dbReference type="PROSITE" id="PS51257">
    <property type="entry name" value="PROKAR_LIPOPROTEIN"/>
    <property type="match status" value="1"/>
</dbReference>
<dbReference type="EMBL" id="JABFTP020000124">
    <property type="protein sequence ID" value="KAL3280134.1"/>
    <property type="molecule type" value="Genomic_DNA"/>
</dbReference>
<dbReference type="GO" id="GO:0012505">
    <property type="term" value="C:endomembrane system"/>
    <property type="evidence" value="ECO:0007669"/>
    <property type="project" value="UniProtKB-ARBA"/>
</dbReference>
<proteinExistence type="inferred from homology"/>
<keyword evidence="2" id="KW-1133">Transmembrane helix</keyword>
<dbReference type="AlphaFoldDB" id="A0ABD2NND0"/>
<dbReference type="FunFam" id="3.40.50.300:FF:002370">
    <property type="entry name" value="Torsin family 3, member A"/>
    <property type="match status" value="1"/>
</dbReference>
<sequence>MIKINTLFHMILICSCMGTCFGFMEIIVAAGSYLYQKLPCFSGACCTKNEIPANYHALEASLKDKLFGQPLVLNTVVNALKSHWNDNYRAEKALTMSFHGGPGVGKNYVTKMIQEALYTQGTRSPHVHMFVARLDFPEVSKVPEYQRNLARWIKGNVTNCPKQIFIFDEVNHMPAGVLDAIKPFIDYYDYINRINFREVIFIFLSNTGAQIVNEHTYTLWRKGIKKDEMKLSDFEKLISQGAFNEKGGFHHSETIKSNLIDHYIPFLPLMEHDVMLCIIEEFKKRGVHNPSERNIREVLSYIDWAPDSDKIFSKTGCKRISQKVGVLAY</sequence>
<dbReference type="PANTHER" id="PTHR10760:SF2">
    <property type="entry name" value="LD13476P-RELATED"/>
    <property type="match status" value="1"/>
</dbReference>
<dbReference type="GO" id="GO:0005737">
    <property type="term" value="C:cytoplasm"/>
    <property type="evidence" value="ECO:0007669"/>
    <property type="project" value="UniProtKB-ARBA"/>
</dbReference>
<dbReference type="Proteomes" id="UP001516400">
    <property type="component" value="Unassembled WGS sequence"/>
</dbReference>
<dbReference type="InterPro" id="IPR027417">
    <property type="entry name" value="P-loop_NTPase"/>
</dbReference>
<dbReference type="SUPFAM" id="SSF52540">
    <property type="entry name" value="P-loop containing nucleoside triphosphate hydrolases"/>
    <property type="match status" value="1"/>
</dbReference>
<dbReference type="Pfam" id="PF06309">
    <property type="entry name" value="Torsin"/>
    <property type="match status" value="1"/>
</dbReference>
<evidence type="ECO:0000259" key="3">
    <source>
        <dbReference type="Pfam" id="PF21376"/>
    </source>
</evidence>
<dbReference type="InterPro" id="IPR049337">
    <property type="entry name" value="TOR1A_C"/>
</dbReference>
<keyword evidence="5" id="KW-1185">Reference proteome</keyword>
<evidence type="ECO:0000256" key="1">
    <source>
        <dbReference type="ARBA" id="ARBA00006235"/>
    </source>
</evidence>
<dbReference type="Gene3D" id="3.40.50.300">
    <property type="entry name" value="P-loop containing nucleotide triphosphate hydrolases"/>
    <property type="match status" value="1"/>
</dbReference>
<evidence type="ECO:0000256" key="2">
    <source>
        <dbReference type="SAM" id="Phobius"/>
    </source>
</evidence>
<evidence type="ECO:0000313" key="5">
    <source>
        <dbReference type="Proteomes" id="UP001516400"/>
    </source>
</evidence>
<keyword evidence="2" id="KW-0472">Membrane</keyword>
<dbReference type="Pfam" id="PF21376">
    <property type="entry name" value="TOR1A_C"/>
    <property type="match status" value="1"/>
</dbReference>
<gene>
    <name evidence="4" type="ORF">HHI36_017638</name>
</gene>
<keyword evidence="2" id="KW-0812">Transmembrane</keyword>
<comment type="caution">
    <text evidence="4">The sequence shown here is derived from an EMBL/GenBank/DDBJ whole genome shotgun (WGS) entry which is preliminary data.</text>
</comment>